<evidence type="ECO:0000313" key="1">
    <source>
        <dbReference type="EMBL" id="WAJ29519.1"/>
    </source>
</evidence>
<evidence type="ECO:0000313" key="2">
    <source>
        <dbReference type="Proteomes" id="UP001163223"/>
    </source>
</evidence>
<proteinExistence type="predicted"/>
<reference evidence="1" key="1">
    <citation type="submission" date="2022-11" db="EMBL/GenBank/DDBJ databases">
        <title>beta-Carotene-producing bacterium, Jeongeuplla avenae sp. nov., alleviates the salt stress of Arabidopsis seedlings.</title>
        <authorList>
            <person name="Jiang L."/>
            <person name="Lee J."/>
        </authorList>
    </citation>
    <scope>NUCLEOTIDE SEQUENCE</scope>
    <source>
        <strain evidence="1">DY_R2A_6</strain>
    </source>
</reference>
<protein>
    <submittedName>
        <fullName evidence="1">Response regulator</fullName>
    </submittedName>
</protein>
<accession>A0ACD4NRE0</accession>
<sequence>MSSSASERNPPVLVVEDEALVRMVMVDELEEAGFRVIEADNADDGLAELERHQDIMALLTDIELPGSIDGVKLARITNERYPDAAVIVMSGRIRPGRQELPRHARFFGKPYRHAEVIEALHELMGRT</sequence>
<keyword evidence="2" id="KW-1185">Reference proteome</keyword>
<gene>
    <name evidence="1" type="ORF">OXU80_04595</name>
</gene>
<dbReference type="Proteomes" id="UP001163223">
    <property type="component" value="Chromosome"/>
</dbReference>
<organism evidence="1 2">
    <name type="scientific">Antarcticirhabdus aurantiaca</name>
    <dbReference type="NCBI Taxonomy" id="2606717"/>
    <lineage>
        <taxon>Bacteria</taxon>
        <taxon>Pseudomonadati</taxon>
        <taxon>Pseudomonadota</taxon>
        <taxon>Alphaproteobacteria</taxon>
        <taxon>Hyphomicrobiales</taxon>
        <taxon>Aurantimonadaceae</taxon>
        <taxon>Antarcticirhabdus</taxon>
    </lineage>
</organism>
<name>A0ACD4NRE0_9HYPH</name>
<dbReference type="EMBL" id="CP113520">
    <property type="protein sequence ID" value="WAJ29519.1"/>
    <property type="molecule type" value="Genomic_DNA"/>
</dbReference>